<feature type="domain" description="Tyr recombinase" evidence="6">
    <location>
        <begin position="120"/>
        <end position="333"/>
    </location>
</feature>
<dbReference type="AlphaFoldDB" id="A0A843AGJ9"/>
<evidence type="ECO:0000256" key="4">
    <source>
        <dbReference type="PROSITE-ProRule" id="PRU01248"/>
    </source>
</evidence>
<sequence>MAALNTADETIYSEWFTKKNLAKGTRGTYRVSAEDFKDFVGLSLSEIIDKAEEEEESGIRLRKRSVNKYLIGYKAYLEEKNYAPGTLNNKMAAILSLFQAFDIQVPKINLPKGDISLEKNFKKPPTRKQIQTMISVANARDRALIYFLALTGTASNEARNLTVKNFLDAAGEAIGKKISDLDKLFEYEDEILKEVLTLTMVRQKVNYRYQTFIPPEASHAIISYLKERKFNRNPNRHVKDIDGYLFITNTGDPMSRTGVGTAIKRVGKLAGFESESGSFCFWRPHSLRKYFISAISNHLGDHILADYLVGHKISNVRRAYWIMEPEVLKERYLKALPYLSIDKVRVTDVETREFKNIQKQNKALKEEIDAIKSKISVLGDFSRVINNPVVREALNEELDKKG</sequence>
<dbReference type="InterPro" id="IPR013762">
    <property type="entry name" value="Integrase-like_cat_sf"/>
</dbReference>
<dbReference type="PROSITE" id="PS51898">
    <property type="entry name" value="TYR_RECOMBINASE"/>
    <property type="match status" value="1"/>
</dbReference>
<comment type="caution">
    <text evidence="8">The sequence shown here is derived from an EMBL/GenBank/DDBJ whole genome shotgun (WGS) entry which is preliminary data.</text>
</comment>
<protein>
    <submittedName>
        <fullName evidence="8">Tyrosine-type recombinase/integrase</fullName>
    </submittedName>
</protein>
<dbReference type="InterPro" id="IPR011010">
    <property type="entry name" value="DNA_brk_join_enz"/>
</dbReference>
<feature type="coiled-coil region" evidence="5">
    <location>
        <begin position="347"/>
        <end position="374"/>
    </location>
</feature>
<dbReference type="InterPro" id="IPR002104">
    <property type="entry name" value="Integrase_catalytic"/>
</dbReference>
<reference evidence="8" key="1">
    <citation type="submission" date="2020-10" db="EMBL/GenBank/DDBJ databases">
        <title>Dehalococcoides mccartyi of a TCE/Cr reducing biochatode.</title>
        <authorList>
            <person name="Matturro B."/>
        </authorList>
    </citation>
    <scope>NUCLEOTIDE SEQUENCE</scope>
    <source>
        <strain evidence="8">Bin2</strain>
    </source>
</reference>
<dbReference type="GO" id="GO:0006310">
    <property type="term" value="P:DNA recombination"/>
    <property type="evidence" value="ECO:0007669"/>
    <property type="project" value="UniProtKB-KW"/>
</dbReference>
<dbReference type="Proteomes" id="UP000606900">
    <property type="component" value="Unassembled WGS sequence"/>
</dbReference>
<name>A0A843AGJ9_METFO</name>
<dbReference type="SUPFAM" id="SSF56349">
    <property type="entry name" value="DNA breaking-rejoining enzymes"/>
    <property type="match status" value="1"/>
</dbReference>
<proteinExistence type="predicted"/>
<dbReference type="PANTHER" id="PTHR30349:SF41">
    <property type="entry name" value="INTEGRASE_RECOMBINASE PROTEIN MJ0367-RELATED"/>
    <property type="match status" value="1"/>
</dbReference>
<evidence type="ECO:0000313" key="9">
    <source>
        <dbReference type="Proteomes" id="UP000606900"/>
    </source>
</evidence>
<dbReference type="PROSITE" id="PS51900">
    <property type="entry name" value="CB"/>
    <property type="match status" value="1"/>
</dbReference>
<keyword evidence="5" id="KW-0175">Coiled coil</keyword>
<accession>A0A843AGJ9</accession>
<evidence type="ECO:0000256" key="3">
    <source>
        <dbReference type="ARBA" id="ARBA00023172"/>
    </source>
</evidence>
<keyword evidence="1" id="KW-0229">DNA integration</keyword>
<dbReference type="CDD" id="cd00397">
    <property type="entry name" value="DNA_BRE_C"/>
    <property type="match status" value="1"/>
</dbReference>
<organism evidence="8 9">
    <name type="scientific">Methanobacterium formicicum</name>
    <dbReference type="NCBI Taxonomy" id="2162"/>
    <lineage>
        <taxon>Archaea</taxon>
        <taxon>Methanobacteriati</taxon>
        <taxon>Methanobacteriota</taxon>
        <taxon>Methanomada group</taxon>
        <taxon>Methanobacteria</taxon>
        <taxon>Methanobacteriales</taxon>
        <taxon>Methanobacteriaceae</taxon>
        <taxon>Methanobacterium</taxon>
    </lineage>
</organism>
<feature type="domain" description="Core-binding (CB)" evidence="7">
    <location>
        <begin position="6"/>
        <end position="102"/>
    </location>
</feature>
<keyword evidence="3" id="KW-0233">DNA recombination</keyword>
<dbReference type="GO" id="GO:0003677">
    <property type="term" value="F:DNA binding"/>
    <property type="evidence" value="ECO:0007669"/>
    <property type="project" value="UniProtKB-UniRule"/>
</dbReference>
<keyword evidence="2 4" id="KW-0238">DNA-binding</keyword>
<dbReference type="PANTHER" id="PTHR30349">
    <property type="entry name" value="PHAGE INTEGRASE-RELATED"/>
    <property type="match status" value="1"/>
</dbReference>
<dbReference type="Pfam" id="PF00589">
    <property type="entry name" value="Phage_integrase"/>
    <property type="match status" value="1"/>
</dbReference>
<evidence type="ECO:0000259" key="7">
    <source>
        <dbReference type="PROSITE" id="PS51900"/>
    </source>
</evidence>
<evidence type="ECO:0000256" key="1">
    <source>
        <dbReference type="ARBA" id="ARBA00022908"/>
    </source>
</evidence>
<dbReference type="InterPro" id="IPR044068">
    <property type="entry name" value="CB"/>
</dbReference>
<evidence type="ECO:0000313" key="8">
    <source>
        <dbReference type="EMBL" id="MBF4474277.1"/>
    </source>
</evidence>
<dbReference type="Gene3D" id="1.10.443.10">
    <property type="entry name" value="Intergrase catalytic core"/>
    <property type="match status" value="1"/>
</dbReference>
<evidence type="ECO:0000259" key="6">
    <source>
        <dbReference type="PROSITE" id="PS51898"/>
    </source>
</evidence>
<dbReference type="InterPro" id="IPR050090">
    <property type="entry name" value="Tyrosine_recombinase_XerCD"/>
</dbReference>
<evidence type="ECO:0000256" key="2">
    <source>
        <dbReference type="ARBA" id="ARBA00023125"/>
    </source>
</evidence>
<gene>
    <name evidence="8" type="ORF">ISP06_02235</name>
</gene>
<dbReference type="GO" id="GO:0015074">
    <property type="term" value="P:DNA integration"/>
    <property type="evidence" value="ECO:0007669"/>
    <property type="project" value="UniProtKB-KW"/>
</dbReference>
<dbReference type="EMBL" id="JADIIL010000011">
    <property type="protein sequence ID" value="MBF4474277.1"/>
    <property type="molecule type" value="Genomic_DNA"/>
</dbReference>
<dbReference type="RefSeq" id="WP_276698314.1">
    <property type="nucleotide sequence ID" value="NZ_JADIIL010000011.1"/>
</dbReference>
<evidence type="ECO:0000256" key="5">
    <source>
        <dbReference type="SAM" id="Coils"/>
    </source>
</evidence>